<organism evidence="4 5">
    <name type="scientific">Bonamia ostreae</name>
    <dbReference type="NCBI Taxonomy" id="126728"/>
    <lineage>
        <taxon>Eukaryota</taxon>
        <taxon>Sar</taxon>
        <taxon>Rhizaria</taxon>
        <taxon>Endomyxa</taxon>
        <taxon>Ascetosporea</taxon>
        <taxon>Haplosporida</taxon>
        <taxon>Bonamia</taxon>
    </lineage>
</organism>
<keyword evidence="3" id="KW-0175">Coiled coil</keyword>
<proteinExistence type="predicted"/>
<feature type="non-terminal residue" evidence="4">
    <location>
        <position position="91"/>
    </location>
</feature>
<dbReference type="SUPFAM" id="SSF51735">
    <property type="entry name" value="NAD(P)-binding Rossmann-fold domains"/>
    <property type="match status" value="1"/>
</dbReference>
<accession>A0ABV2ASV4</accession>
<dbReference type="EMBL" id="JBDODL010003609">
    <property type="protein sequence ID" value="MES1922761.1"/>
    <property type="molecule type" value="Genomic_DNA"/>
</dbReference>
<dbReference type="Proteomes" id="UP001439008">
    <property type="component" value="Unassembled WGS sequence"/>
</dbReference>
<dbReference type="Gene3D" id="3.40.50.720">
    <property type="entry name" value="NAD(P)-binding Rossmann-like Domain"/>
    <property type="match status" value="1"/>
</dbReference>
<dbReference type="PANTHER" id="PTHR43086:SF2">
    <property type="entry name" value="HYDROXYSTEROID DEHYDROGENASE-LIKE PROTEIN 1"/>
    <property type="match status" value="1"/>
</dbReference>
<protein>
    <submittedName>
        <fullName evidence="4">Uncharacterized protein</fullName>
    </submittedName>
</protein>
<evidence type="ECO:0000313" key="5">
    <source>
        <dbReference type="Proteomes" id="UP001439008"/>
    </source>
</evidence>
<feature type="coiled-coil region" evidence="3">
    <location>
        <begin position="29"/>
        <end position="56"/>
    </location>
</feature>
<keyword evidence="5" id="KW-1185">Reference proteome</keyword>
<dbReference type="Pfam" id="PF00106">
    <property type="entry name" value="adh_short"/>
    <property type="match status" value="1"/>
</dbReference>
<keyword evidence="1" id="KW-0521">NADP</keyword>
<comment type="caution">
    <text evidence="4">The sequence shown here is derived from an EMBL/GenBank/DDBJ whole genome shotgun (WGS) entry which is preliminary data.</text>
</comment>
<dbReference type="InterPro" id="IPR036291">
    <property type="entry name" value="NAD(P)-bd_dom_sf"/>
</dbReference>
<gene>
    <name evidence="4" type="ORF">MHBO_004282</name>
</gene>
<reference evidence="4 5" key="1">
    <citation type="journal article" date="2024" name="BMC Biol.">
        <title>Comparative genomics of Ascetosporea gives new insight into the evolutionary basis for animal parasitism in Rhizaria.</title>
        <authorList>
            <person name="Hiltunen Thoren M."/>
            <person name="Onut-Brannstrom I."/>
            <person name="Alfjorden A."/>
            <person name="Peckova H."/>
            <person name="Swords F."/>
            <person name="Hooper C."/>
            <person name="Holzer A.S."/>
            <person name="Bass D."/>
            <person name="Burki F."/>
        </authorList>
    </citation>
    <scope>NUCLEOTIDE SEQUENCE [LARGE SCALE GENOMIC DNA]</scope>
    <source>
        <strain evidence="4">20-A016</strain>
    </source>
</reference>
<keyword evidence="2" id="KW-0560">Oxidoreductase</keyword>
<dbReference type="PRINTS" id="PR00081">
    <property type="entry name" value="GDHRDH"/>
</dbReference>
<name>A0ABV2ASV4_9EUKA</name>
<dbReference type="InterPro" id="IPR002347">
    <property type="entry name" value="SDR_fam"/>
</dbReference>
<feature type="non-terminal residue" evidence="4">
    <location>
        <position position="1"/>
    </location>
</feature>
<evidence type="ECO:0000313" key="4">
    <source>
        <dbReference type="EMBL" id="MES1922761.1"/>
    </source>
</evidence>
<dbReference type="PANTHER" id="PTHR43086">
    <property type="entry name" value="VERY-LONG-CHAIN 3-OXOOACYL-COA REDUCTASE"/>
    <property type="match status" value="1"/>
</dbReference>
<evidence type="ECO:0000256" key="1">
    <source>
        <dbReference type="ARBA" id="ARBA00022857"/>
    </source>
</evidence>
<evidence type="ECO:0000256" key="2">
    <source>
        <dbReference type="ARBA" id="ARBA00023002"/>
    </source>
</evidence>
<sequence length="91" mass="10094">WAIVTGATDGIGKALAFELAKRKFNLLLLSKTQDRLEDVKSEIESFTKDVEVQTKEIDFSSFGDSEANDLLEMIKPYKEDIGILINNVGTA</sequence>
<evidence type="ECO:0000256" key="3">
    <source>
        <dbReference type="SAM" id="Coils"/>
    </source>
</evidence>